<comment type="caution">
    <text evidence="10">The sequence shown here is derived from an EMBL/GenBank/DDBJ whole genome shotgun (WGS) entry which is preliminary data.</text>
</comment>
<dbReference type="PANTHER" id="PTHR30435">
    <property type="entry name" value="FLAGELLAR PROTEIN"/>
    <property type="match status" value="1"/>
</dbReference>
<evidence type="ECO:0000259" key="7">
    <source>
        <dbReference type="Pfam" id="PF06429"/>
    </source>
</evidence>
<dbReference type="InterPro" id="IPR001444">
    <property type="entry name" value="Flag_bb_rod_N"/>
</dbReference>
<dbReference type="Pfam" id="PF22692">
    <property type="entry name" value="LlgE_F_G_D1"/>
    <property type="match status" value="1"/>
</dbReference>
<reference evidence="10" key="1">
    <citation type="submission" date="2020-09" db="EMBL/GenBank/DDBJ databases">
        <title>Pelobacter alkaliphilus sp. nov., a novel anaerobic arsenate-reducing bacterium from terrestrial mud volcano.</title>
        <authorList>
            <person name="Khomyakova M.A."/>
            <person name="Merkel A.Y."/>
            <person name="Slobodkin A.I."/>
        </authorList>
    </citation>
    <scope>NUCLEOTIDE SEQUENCE</scope>
    <source>
        <strain evidence="10">M08fum</strain>
    </source>
</reference>
<feature type="domain" description="Flagellar hook protein FlgE/F/G-like D1" evidence="9">
    <location>
        <begin position="88"/>
        <end position="140"/>
    </location>
</feature>
<evidence type="ECO:0000259" key="6">
    <source>
        <dbReference type="Pfam" id="PF00460"/>
    </source>
</evidence>
<keyword evidence="10" id="KW-0282">Flagellum</keyword>
<dbReference type="InterPro" id="IPR037058">
    <property type="entry name" value="Falgellar_hook_FlgE_sf"/>
</dbReference>
<evidence type="ECO:0000313" key="11">
    <source>
        <dbReference type="Proteomes" id="UP000632828"/>
    </source>
</evidence>
<dbReference type="Pfam" id="PF00460">
    <property type="entry name" value="Flg_bb_rod"/>
    <property type="match status" value="1"/>
</dbReference>
<comment type="similarity">
    <text evidence="2 5">Belongs to the flagella basal body rod proteins family.</text>
</comment>
<dbReference type="PANTHER" id="PTHR30435:SF1">
    <property type="entry name" value="FLAGELLAR HOOK PROTEIN FLGE"/>
    <property type="match status" value="1"/>
</dbReference>
<dbReference type="GO" id="GO:0005829">
    <property type="term" value="C:cytosol"/>
    <property type="evidence" value="ECO:0007669"/>
    <property type="project" value="TreeGrafter"/>
</dbReference>
<evidence type="ECO:0000256" key="4">
    <source>
        <dbReference type="ARBA" id="ARBA00023143"/>
    </source>
</evidence>
<dbReference type="EMBL" id="JACWUN010000006">
    <property type="protein sequence ID" value="MBD1400433.1"/>
    <property type="molecule type" value="Genomic_DNA"/>
</dbReference>
<evidence type="ECO:0000256" key="5">
    <source>
        <dbReference type="RuleBase" id="RU362116"/>
    </source>
</evidence>
<dbReference type="InterPro" id="IPR053967">
    <property type="entry name" value="LlgE_F_G-like_D1"/>
</dbReference>
<keyword evidence="10" id="KW-0969">Cilium</keyword>
<keyword evidence="11" id="KW-1185">Reference proteome</keyword>
<comment type="subcellular location">
    <subcellularLocation>
        <location evidence="1 5">Bacterial flagellum basal body</location>
    </subcellularLocation>
</comment>
<dbReference type="RefSeq" id="WP_191154925.1">
    <property type="nucleotide sequence ID" value="NZ_JACWUN010000006.1"/>
</dbReference>
<feature type="domain" description="Flagellar hook protein FlgE D2" evidence="8">
    <location>
        <begin position="170"/>
        <end position="352"/>
    </location>
</feature>
<sequence>MGVSSSLYSGVSGLNANANAMSVIGNNIANANTVGFKSSRAIFGDLLSSQISGSGGASQVGRGVGLSIVDNIFSQGTFENTETNTDLAIEGSGFFIVSDPTTGNAGNFYTRAGAFRFDAGGFLVNPEGFNVMGYDLDANGNTVGDLQPIWVNTNSFTQSGPTGNVNLNTNLNSDATAIPGGFDISDPSVTSNYATSIQVFDSLGSTHLMTTYFTKTADQTWDWNAVVDGGELEAGAVDSDGNAIVGAGIPGEFAIVGSGTLGFDPSGNLIVIDEQPLYSNITEDPPGSGTFVYPLDSSAYGDPVEPKPKATIPGGNLPWGNGALPTQEIAIDMQTTQYASPSVVVSQEQDGFGTGTLVKLSIDAEGYIVGNFSNGAPRKLMQMALAKFTNPNALDKIGNNMYSQSTSSGVPVVGTVGSGVGNIFTNALELSNVDLASEFVKMITTQRGFSANSKTITTTDEMLAEVINLKR</sequence>
<evidence type="ECO:0000256" key="1">
    <source>
        <dbReference type="ARBA" id="ARBA00004117"/>
    </source>
</evidence>
<dbReference type="PROSITE" id="PS00588">
    <property type="entry name" value="FLAGELLA_BB_ROD"/>
    <property type="match status" value="1"/>
</dbReference>
<evidence type="ECO:0000313" key="10">
    <source>
        <dbReference type="EMBL" id="MBD1400433.1"/>
    </source>
</evidence>
<dbReference type="Pfam" id="PF06429">
    <property type="entry name" value="Flg_bbr_C"/>
    <property type="match status" value="1"/>
</dbReference>
<dbReference type="InterPro" id="IPR011491">
    <property type="entry name" value="FlgE_D2"/>
</dbReference>
<dbReference type="GO" id="GO:0009424">
    <property type="term" value="C:bacterial-type flagellum hook"/>
    <property type="evidence" value="ECO:0007669"/>
    <property type="project" value="TreeGrafter"/>
</dbReference>
<accession>A0A8J6QQS2</accession>
<dbReference type="Pfam" id="PF07559">
    <property type="entry name" value="FlgE_D2"/>
    <property type="match status" value="1"/>
</dbReference>
<dbReference type="InterPro" id="IPR010930">
    <property type="entry name" value="Flg_bb/hook_C_dom"/>
</dbReference>
<dbReference type="InterPro" id="IPR019776">
    <property type="entry name" value="Flagellar_basal_body_rod_CS"/>
</dbReference>
<dbReference type="Proteomes" id="UP000632828">
    <property type="component" value="Unassembled WGS sequence"/>
</dbReference>
<evidence type="ECO:0000259" key="9">
    <source>
        <dbReference type="Pfam" id="PF22692"/>
    </source>
</evidence>
<comment type="function">
    <text evidence="5">A flexible structure which links the flagellar filament to the drive apparatus in the basal body.</text>
</comment>
<protein>
    <recommendedName>
        <fullName evidence="3 5">Flagellar hook protein FlgE</fullName>
    </recommendedName>
</protein>
<dbReference type="InterPro" id="IPR020013">
    <property type="entry name" value="Flagellar_FlgE/F/G"/>
</dbReference>
<keyword evidence="4 5" id="KW-0975">Bacterial flagellum</keyword>
<dbReference type="Gene3D" id="2.60.98.20">
    <property type="entry name" value="Flagellar hook protein FlgE"/>
    <property type="match status" value="1"/>
</dbReference>
<dbReference type="GO" id="GO:0009425">
    <property type="term" value="C:bacterial-type flagellum basal body"/>
    <property type="evidence" value="ECO:0007669"/>
    <property type="project" value="UniProtKB-SubCell"/>
</dbReference>
<evidence type="ECO:0000256" key="2">
    <source>
        <dbReference type="ARBA" id="ARBA00009677"/>
    </source>
</evidence>
<evidence type="ECO:0000256" key="3">
    <source>
        <dbReference type="ARBA" id="ARBA00019015"/>
    </source>
</evidence>
<keyword evidence="10" id="KW-0966">Cell projection</keyword>
<gene>
    <name evidence="10" type="ORF">ICT70_07095</name>
</gene>
<name>A0A8J6QQS2_9BACT</name>
<dbReference type="InterPro" id="IPR037925">
    <property type="entry name" value="FlgE/F/G-like"/>
</dbReference>
<evidence type="ECO:0000259" key="8">
    <source>
        <dbReference type="Pfam" id="PF07559"/>
    </source>
</evidence>
<dbReference type="GO" id="GO:0071978">
    <property type="term" value="P:bacterial-type flagellum-dependent swarming motility"/>
    <property type="evidence" value="ECO:0007669"/>
    <property type="project" value="TreeGrafter"/>
</dbReference>
<feature type="domain" description="Flagellar basal body rod protein N-terminal" evidence="6">
    <location>
        <begin position="7"/>
        <end position="37"/>
    </location>
</feature>
<dbReference type="SUPFAM" id="SSF117143">
    <property type="entry name" value="Flagellar hook protein flgE"/>
    <property type="match status" value="1"/>
</dbReference>
<dbReference type="AlphaFoldDB" id="A0A8J6QQS2"/>
<organism evidence="10 11">
    <name type="scientific">Pelovirga terrestris</name>
    <dbReference type="NCBI Taxonomy" id="2771352"/>
    <lineage>
        <taxon>Bacteria</taxon>
        <taxon>Pseudomonadati</taxon>
        <taxon>Thermodesulfobacteriota</taxon>
        <taxon>Desulfuromonadia</taxon>
        <taxon>Geobacterales</taxon>
        <taxon>Geobacteraceae</taxon>
        <taxon>Pelovirga</taxon>
    </lineage>
</organism>
<feature type="domain" description="Flagellar basal-body/hook protein C-terminal" evidence="7">
    <location>
        <begin position="426"/>
        <end position="469"/>
    </location>
</feature>
<proteinExistence type="inferred from homology"/>
<dbReference type="NCBIfam" id="TIGR03506">
    <property type="entry name" value="FlgEFG_subfam"/>
    <property type="match status" value="1"/>
</dbReference>